<dbReference type="EMBL" id="CP124855">
    <property type="protein sequence ID" value="WHF51880.1"/>
    <property type="molecule type" value="Genomic_DNA"/>
</dbReference>
<gene>
    <name evidence="2" type="ORF">QGN23_01050</name>
</gene>
<feature type="domain" description="Abortive infection protein-like C-terminal" evidence="1">
    <location>
        <begin position="68"/>
        <end position="144"/>
    </location>
</feature>
<name>A0ABY8RD43_9FLAO</name>
<keyword evidence="3" id="KW-1185">Reference proteome</keyword>
<evidence type="ECO:0000313" key="2">
    <source>
        <dbReference type="EMBL" id="WHF51880.1"/>
    </source>
</evidence>
<dbReference type="Pfam" id="PF14355">
    <property type="entry name" value="Abi_C"/>
    <property type="match status" value="1"/>
</dbReference>
<protein>
    <submittedName>
        <fullName evidence="2">Abortive infection family protein</fullName>
    </submittedName>
</protein>
<accession>A0ABY8RD43</accession>
<dbReference type="RefSeq" id="WP_282905197.1">
    <property type="nucleotide sequence ID" value="NZ_CP124855.1"/>
</dbReference>
<sequence>MQRLKSILTKHSNWEPYNEYIVRIEGYATTDFTLCIENSKALLEGVSKEVCAKKGIALEKASSMSGCLKTAFKALGYPSSSTILQIGTAIANVGQQMGNFRNEIGTTAHGKTVEELQKRQNSIHDLTGNFLIEATSIVCCFLIEAFETDKPIKPIEDEIDYEENETFNDFWDEQYGEFTMSDYSFFASEILFSNDPKAYENELNAFIMIPKDESNNVE</sequence>
<dbReference type="Proteomes" id="UP001241656">
    <property type="component" value="Chromosome"/>
</dbReference>
<organism evidence="2 3">
    <name type="scientific">Chryseobacterium gotjawalense</name>
    <dbReference type="NCBI Taxonomy" id="3042315"/>
    <lineage>
        <taxon>Bacteria</taxon>
        <taxon>Pseudomonadati</taxon>
        <taxon>Bacteroidota</taxon>
        <taxon>Flavobacteriia</taxon>
        <taxon>Flavobacteriales</taxon>
        <taxon>Weeksellaceae</taxon>
        <taxon>Chryseobacterium group</taxon>
        <taxon>Chryseobacterium</taxon>
    </lineage>
</organism>
<evidence type="ECO:0000259" key="1">
    <source>
        <dbReference type="Pfam" id="PF14355"/>
    </source>
</evidence>
<reference evidence="2 3" key="1">
    <citation type="submission" date="2023-05" db="EMBL/GenBank/DDBJ databases">
        <title>Genomic insight into Chryseobacterium sp. wdc7 isolated forest soil (Gotjawal).</title>
        <authorList>
            <person name="Park S.-J."/>
        </authorList>
    </citation>
    <scope>NUCLEOTIDE SEQUENCE [LARGE SCALE GENOMIC DNA]</scope>
    <source>
        <strain evidence="3">wdc7</strain>
    </source>
</reference>
<dbReference type="InterPro" id="IPR026001">
    <property type="entry name" value="Abi-like_C"/>
</dbReference>
<proteinExistence type="predicted"/>
<evidence type="ECO:0000313" key="3">
    <source>
        <dbReference type="Proteomes" id="UP001241656"/>
    </source>
</evidence>